<feature type="region of interest" description="Disordered" evidence="1">
    <location>
        <begin position="535"/>
        <end position="567"/>
    </location>
</feature>
<feature type="compositionally biased region" description="Basic and acidic residues" evidence="1">
    <location>
        <begin position="671"/>
        <end position="689"/>
    </location>
</feature>
<feature type="compositionally biased region" description="Low complexity" evidence="1">
    <location>
        <begin position="1273"/>
        <end position="1284"/>
    </location>
</feature>
<feature type="compositionally biased region" description="Polar residues" evidence="1">
    <location>
        <begin position="1195"/>
        <end position="1205"/>
    </location>
</feature>
<dbReference type="EMBL" id="CYKH01001756">
    <property type="protein sequence ID" value="CUG89662.1"/>
    <property type="molecule type" value="Genomic_DNA"/>
</dbReference>
<evidence type="ECO:0000313" key="3">
    <source>
        <dbReference type="Proteomes" id="UP000051952"/>
    </source>
</evidence>
<feature type="compositionally biased region" description="Polar residues" evidence="1">
    <location>
        <begin position="1260"/>
        <end position="1272"/>
    </location>
</feature>
<accession>A0A0S4JGL8</accession>
<feature type="compositionally biased region" description="Polar residues" evidence="1">
    <location>
        <begin position="873"/>
        <end position="882"/>
    </location>
</feature>
<organism evidence="2 3">
    <name type="scientific">Bodo saltans</name>
    <name type="common">Flagellated protozoan</name>
    <dbReference type="NCBI Taxonomy" id="75058"/>
    <lineage>
        <taxon>Eukaryota</taxon>
        <taxon>Discoba</taxon>
        <taxon>Euglenozoa</taxon>
        <taxon>Kinetoplastea</taxon>
        <taxon>Metakinetoplastina</taxon>
        <taxon>Eubodonida</taxon>
        <taxon>Bodonidae</taxon>
        <taxon>Bodo</taxon>
    </lineage>
</organism>
<evidence type="ECO:0000256" key="1">
    <source>
        <dbReference type="SAM" id="MobiDB-lite"/>
    </source>
</evidence>
<feature type="compositionally biased region" description="Polar residues" evidence="1">
    <location>
        <begin position="1285"/>
        <end position="1298"/>
    </location>
</feature>
<evidence type="ECO:0000313" key="2">
    <source>
        <dbReference type="EMBL" id="CUG89662.1"/>
    </source>
</evidence>
<feature type="compositionally biased region" description="Low complexity" evidence="1">
    <location>
        <begin position="919"/>
        <end position="941"/>
    </location>
</feature>
<feature type="non-terminal residue" evidence="2">
    <location>
        <position position="1"/>
    </location>
</feature>
<feature type="compositionally biased region" description="Low complexity" evidence="1">
    <location>
        <begin position="538"/>
        <end position="550"/>
    </location>
</feature>
<feature type="region of interest" description="Disordered" evidence="1">
    <location>
        <begin position="101"/>
        <end position="154"/>
    </location>
</feature>
<feature type="compositionally biased region" description="Basic residues" evidence="1">
    <location>
        <begin position="648"/>
        <end position="657"/>
    </location>
</feature>
<feature type="region of interest" description="Disordered" evidence="1">
    <location>
        <begin position="390"/>
        <end position="425"/>
    </location>
</feature>
<gene>
    <name evidence="2" type="ORF">BSAL_22620</name>
</gene>
<dbReference type="Proteomes" id="UP000051952">
    <property type="component" value="Unassembled WGS sequence"/>
</dbReference>
<feature type="region of interest" description="Disordered" evidence="1">
    <location>
        <begin position="1233"/>
        <end position="1299"/>
    </location>
</feature>
<name>A0A0S4JGL8_BODSA</name>
<feature type="region of interest" description="Disordered" evidence="1">
    <location>
        <begin position="857"/>
        <end position="953"/>
    </location>
</feature>
<feature type="region of interest" description="Disordered" evidence="1">
    <location>
        <begin position="1108"/>
        <end position="1130"/>
    </location>
</feature>
<feature type="compositionally biased region" description="Polar residues" evidence="1">
    <location>
        <begin position="1171"/>
        <end position="1180"/>
    </location>
</feature>
<protein>
    <submittedName>
        <fullName evidence="2">Uncharacterized protein</fullName>
    </submittedName>
</protein>
<proteinExistence type="predicted"/>
<feature type="region of interest" description="Disordered" evidence="1">
    <location>
        <begin position="623"/>
        <end position="689"/>
    </location>
</feature>
<sequence length="1482" mass="158763">RFCFSWSLFVPNKQKSPPKFWMSLPLWVFSVIERIDLRQAGNYVVPYSIILENGTIAAAYHTITEHAAGGGSNSHGGGGNSNKQHAGGMITTTSSAAAAALTTSSSSNTQHHQGGKALSSVNSSLVSHKKGGGKLNESGTSNDHHHHQQHQQPEGPAHIFRHIYDCGLQTVFHGLTIVDEAIEMEQRHTARASEIVSMLVEKVPPQESRRAQKDTNSFLAVEYLCPQHTLNVLCRGASHLYPQSHTDTEACLKEHLLETHQGNIESRPRERSGLLQRFDPMGEEFTTGVIVKWVRHEATTIIIPQTDDDRRRVSLDVECRRSKTSIKDRLAFPYQKCATVDGMKVLSVGVDPFPSSVEDAILKASAVILGEMNGEAQSVVNAVLMFRIGRQPQHSPTPPPATTPQGKSGGGGSHSKRGGGGGLVSPQSGIITSSSLVSSSTTIPAPPLVQFLYCAFAEMKTDVMVHPPLGFAIPAQYRYKKGGRPRPRSVHIYEEDLIQDVLPSAVNSPPRTRQLSPRFQPKLLSAAAKKKTAVDLNVTTGSTTGSMVGSPRSSSPRRTHNNEDDSALGLLTCVDEVMSQPKYMTLPRGAARSAANDASIIDLMFDKETDDLYERIEVEISGIDPHAEHSSGGSDGGRSLSKTNSLAKKQKSKKKSPKAAARLQGAARKLGRAEKSVLEARQAQRDKERAASTMLRMVNEVIPAHFDERLASVLKLSKKETKLIKKMSRSSSTAASSATTSDTLKKDLSLLTSNNSASTTTASLKNTHNRSTLGARHQSTFTVDACQYSVGGVSSEKREWFRSGASIAQDGQQLHRRYITTDRTLLLQRASSSPNASNIHRPASMLALSAIDHHTVSKPDKATPRSHSAMGAPTSQRSPQQNKRGHSLASKSRGAVEQRNLAILNGIGGKRQVSPPSSPSSRSSARRSAAATPSRPTSPVDGSGGSEAGGGHEDAALPAALIPKNCDDDGDSPFDENGEVPLALAKAAPNSFLSAVDLLCYDHLDRQPTTMEYLHYLVQYVRCAEKVSSSSSPAEEVDAGVVLEHAVLAAAEYVDAIWYHLDGQSLQLNPTIARATAAKLRNRDPNHYTELSGIFSMSLVTEVVDRLAKSEGSSGHHHNSAAPNAQQTTATKLNDVPDVTNTAVQYVNEAHVADDVVPPQSAPQWAATDATPAQSHTTPHSESDETEGAAVAPEMNSTSEQGDTQQLIENQRDEPTVGDEPTPTAAAEAATLVSPDHEEGASESAAPAVATEADDPSPAAPTSQSQTTAVINSSTAIKTSTSSTVESNINFSEESPSQTAATTKAITTAGRLQKSNELIISEKCRKVIVAVEIALHEFISSISGVREFERSCDGVEDYYHSNGGVVRRHKQLPASMLKDAVIDCGVGAASSSSTPSAAVVPLEERFAGWANSRQLKPVTHDAEGHQRDNTTDATLHVYAVPIGSVPSLADAEQRTAHWTLGPLRKLFLELWLGTFSASLVVG</sequence>
<dbReference type="VEuPathDB" id="TriTrypDB:BSAL_22620"/>
<keyword evidence="3" id="KW-1185">Reference proteome</keyword>
<feature type="compositionally biased region" description="Polar residues" evidence="1">
    <location>
        <begin position="1121"/>
        <end position="1130"/>
    </location>
</feature>
<feature type="region of interest" description="Disordered" evidence="1">
    <location>
        <begin position="1160"/>
        <end position="1205"/>
    </location>
</feature>
<reference evidence="3" key="1">
    <citation type="submission" date="2015-09" db="EMBL/GenBank/DDBJ databases">
        <authorList>
            <consortium name="Pathogen Informatics"/>
        </authorList>
    </citation>
    <scope>NUCLEOTIDE SEQUENCE [LARGE SCALE GENOMIC DNA]</scope>
    <source>
        <strain evidence="3">Lake Konstanz</strain>
    </source>
</reference>
<feature type="compositionally biased region" description="Gly residues" evidence="1">
    <location>
        <begin position="407"/>
        <end position="423"/>
    </location>
</feature>